<accession>A0ABQ6V6D5</accession>
<feature type="transmembrane region" description="Helical" evidence="2">
    <location>
        <begin position="24"/>
        <end position="42"/>
    </location>
</feature>
<evidence type="ECO:0000256" key="2">
    <source>
        <dbReference type="SAM" id="Phobius"/>
    </source>
</evidence>
<proteinExistence type="predicted"/>
<evidence type="ECO:0000256" key="1">
    <source>
        <dbReference type="SAM" id="MobiDB-lite"/>
    </source>
</evidence>
<dbReference type="InterPro" id="IPR025646">
    <property type="entry name" value="DUF4350"/>
</dbReference>
<dbReference type="Proteomes" id="UP000478836">
    <property type="component" value="Unassembled WGS sequence"/>
</dbReference>
<feature type="region of interest" description="Disordered" evidence="1">
    <location>
        <begin position="1"/>
        <end position="20"/>
    </location>
</feature>
<keyword evidence="2" id="KW-0472">Membrane</keyword>
<evidence type="ECO:0000313" key="4">
    <source>
        <dbReference type="EMBL" id="KAB1864264.1"/>
    </source>
</evidence>
<sequence>MTAVREGTALPSTADPRPRRGRTVAGWSIVVALVLLVSFAALRVAATGPAAQGALDPEGAGEGGALALAEILREQGVDVSVYRSRAEARAAIDQDATLVMTNPYTLTDEALETLMEPAERVVFLSAGTHLLNTLKIGENATGALSEVTPGCDLPEFAEVGSIRADRLFSPADGVQACFRNDEGAAVLVDARSRPRQAVVEGTRLFDNEGLAEDGNAALALALLAQTDRVVWYVPNFADSDIEGETVDTLGSLTPPWVTPAILLLIAAGIAAAIWRGQRFGPLVAETLPVTVRASETMHGRARLTAKAADAQHAGEALRDGARRRLARRLGLAVHAGADDVADAAADRLRVPRGTLQEQLSGPLPHDDAALIELARRLEALEDAVDDSIRSAKDTP</sequence>
<protein>
    <submittedName>
        <fullName evidence="4">DUF4350 domain-containing protein</fullName>
    </submittedName>
</protein>
<dbReference type="GeneID" id="77476596"/>
<keyword evidence="2" id="KW-0812">Transmembrane</keyword>
<reference evidence="5" key="1">
    <citation type="submission" date="2019-09" db="EMBL/GenBank/DDBJ databases">
        <title>Whole genome sequencing of Microbacterium maritypicum.</title>
        <authorList>
            <person name="Lenchi N."/>
        </authorList>
    </citation>
    <scope>NUCLEOTIDE SEQUENCE [LARGE SCALE GENOMIC DNA]</scope>
    <source>
        <strain evidence="5">G1</strain>
    </source>
</reference>
<name>A0ABQ6V6D5_9MICO</name>
<dbReference type="EMBL" id="WAAO01000002">
    <property type="protein sequence ID" value="KAB1864264.1"/>
    <property type="molecule type" value="Genomic_DNA"/>
</dbReference>
<keyword evidence="2" id="KW-1133">Transmembrane helix</keyword>
<keyword evidence="5" id="KW-1185">Reference proteome</keyword>
<dbReference type="Pfam" id="PF14258">
    <property type="entry name" value="DUF4350"/>
    <property type="match status" value="1"/>
</dbReference>
<dbReference type="RefSeq" id="WP_151459291.1">
    <property type="nucleotide sequence ID" value="NZ_WAAO01000002.1"/>
</dbReference>
<organism evidence="4 5">
    <name type="scientific">Microbacterium algeriense</name>
    <dbReference type="NCBI Taxonomy" id="2615184"/>
    <lineage>
        <taxon>Bacteria</taxon>
        <taxon>Bacillati</taxon>
        <taxon>Actinomycetota</taxon>
        <taxon>Actinomycetes</taxon>
        <taxon>Micrococcales</taxon>
        <taxon>Microbacteriaceae</taxon>
        <taxon>Microbacterium</taxon>
    </lineage>
</organism>
<comment type="caution">
    <text evidence="4">The sequence shown here is derived from an EMBL/GenBank/DDBJ whole genome shotgun (WGS) entry which is preliminary data.</text>
</comment>
<evidence type="ECO:0000313" key="5">
    <source>
        <dbReference type="Proteomes" id="UP000478836"/>
    </source>
</evidence>
<gene>
    <name evidence="4" type="ORF">F6A08_09050</name>
</gene>
<feature type="domain" description="DUF4350" evidence="3">
    <location>
        <begin position="63"/>
        <end position="223"/>
    </location>
</feature>
<evidence type="ECO:0000259" key="3">
    <source>
        <dbReference type="Pfam" id="PF14258"/>
    </source>
</evidence>